<dbReference type="EC" id="1.3.98.3" evidence="2"/>
<dbReference type="InterPro" id="IPR023995">
    <property type="entry name" value="HemZ"/>
</dbReference>
<evidence type="ECO:0000313" key="2">
    <source>
        <dbReference type="EMBL" id="XBX75708.1"/>
    </source>
</evidence>
<dbReference type="NCBIfam" id="TIGR03994">
    <property type="entry name" value="rSAM_HemZ"/>
    <property type="match status" value="1"/>
</dbReference>
<dbReference type="InterPro" id="IPR023404">
    <property type="entry name" value="rSAM_horseshoe"/>
</dbReference>
<organism evidence="2">
    <name type="scientific">Proteinivorax tanatarense</name>
    <dbReference type="NCBI Taxonomy" id="1260629"/>
    <lineage>
        <taxon>Bacteria</taxon>
        <taxon>Bacillati</taxon>
        <taxon>Bacillota</taxon>
        <taxon>Clostridia</taxon>
        <taxon>Eubacteriales</taxon>
        <taxon>Proteinivoracaceae</taxon>
        <taxon>Proteinivorax</taxon>
    </lineage>
</organism>
<gene>
    <name evidence="2" type="primary">hemZ</name>
    <name evidence="2" type="ORF">PRVXT_000862</name>
</gene>
<sequence length="468" mass="53596">MLSIYCNVDEKHTIVAKNILSLVTTLDKIDCNIKQQKDYDLYISIYKSDAKFIINIQKNAQRDIVIIETIDVLNEKFTLRKALFRALYKAIGKRPSPWGVLTGIRPIKMIDSYLKSHSNPYVFLKNQLLISQDKIDLSLKVIQNQEQANINGIHLYIGIPFCPSKCSYCSFTSYTIDKNKEMVVPYINTLVKEIKLISQTIKEHGYKISSIYIGGGTPTSLTKPHLKLLLSTLAKEFDLENIKEYTLEGGRPDTLTEDKMAMAKEYGVNRISINCQTLNPRTLRRVNRNHNAEDFEEAMVKAKSIGFKWINTDLIYGLEDESLEDFFCSLEKVIDLEPQNITIHSLAVKRAAATKDFSSHYKDEMEQGLKQAYKLLENAQYRPYYLYRQKAIAGNLENTGFAKDELYSLYNIVSIEENSTILALGCGAVSKIMTNKEFTPIQNPKDPNQYSERVEKIVKQKIELLEQS</sequence>
<proteinExistence type="predicted"/>
<dbReference type="AlphaFoldDB" id="A0AAU7VNQ3"/>
<dbReference type="RefSeq" id="WP_350344448.1">
    <property type="nucleotide sequence ID" value="NZ_CP158367.1"/>
</dbReference>
<dbReference type="Gene3D" id="3.80.30.20">
    <property type="entry name" value="tm_1862 like domain"/>
    <property type="match status" value="1"/>
</dbReference>
<reference evidence="2" key="2">
    <citation type="submission" date="2024-06" db="EMBL/GenBank/DDBJ databases">
        <authorList>
            <person name="Petrova K.O."/>
            <person name="Toshchakov S.V."/>
            <person name="Boltjanskaja Y.V."/>
            <person name="Kevbrin V."/>
        </authorList>
    </citation>
    <scope>NUCLEOTIDE SEQUENCE</scope>
    <source>
        <strain evidence="2">Z-910T</strain>
    </source>
</reference>
<dbReference type="SFLD" id="SFLDF00310">
    <property type="entry name" value="oxygen-independent_coproporphy"/>
    <property type="match status" value="1"/>
</dbReference>
<dbReference type="SUPFAM" id="SSF102114">
    <property type="entry name" value="Radical SAM enzymes"/>
    <property type="match status" value="1"/>
</dbReference>
<dbReference type="GO" id="GO:0006779">
    <property type="term" value="P:porphyrin-containing compound biosynthetic process"/>
    <property type="evidence" value="ECO:0007669"/>
    <property type="project" value="TreeGrafter"/>
</dbReference>
<dbReference type="SFLD" id="SFLDG01065">
    <property type="entry name" value="anaerobic_coproporphyrinogen-I"/>
    <property type="match status" value="1"/>
</dbReference>
<dbReference type="SFLD" id="SFLDS00029">
    <property type="entry name" value="Radical_SAM"/>
    <property type="match status" value="1"/>
</dbReference>
<dbReference type="SMART" id="SM00729">
    <property type="entry name" value="Elp3"/>
    <property type="match status" value="1"/>
</dbReference>
<dbReference type="GO" id="GO:0051539">
    <property type="term" value="F:4 iron, 4 sulfur cluster binding"/>
    <property type="evidence" value="ECO:0007669"/>
    <property type="project" value="TreeGrafter"/>
</dbReference>
<name>A0AAU7VNQ3_9FIRM</name>
<dbReference type="GO" id="GO:0005737">
    <property type="term" value="C:cytoplasm"/>
    <property type="evidence" value="ECO:0007669"/>
    <property type="project" value="TreeGrafter"/>
</dbReference>
<evidence type="ECO:0000259" key="1">
    <source>
        <dbReference type="PROSITE" id="PS51918"/>
    </source>
</evidence>
<dbReference type="EMBL" id="CP158367">
    <property type="protein sequence ID" value="XBX75708.1"/>
    <property type="molecule type" value="Genomic_DNA"/>
</dbReference>
<keyword evidence="2" id="KW-0560">Oxidoreductase</keyword>
<dbReference type="CDD" id="cd01335">
    <property type="entry name" value="Radical_SAM"/>
    <property type="match status" value="1"/>
</dbReference>
<dbReference type="InterPro" id="IPR034505">
    <property type="entry name" value="Coproporphyrinogen-III_oxidase"/>
</dbReference>
<feature type="domain" description="Radical SAM core" evidence="1">
    <location>
        <begin position="147"/>
        <end position="388"/>
    </location>
</feature>
<dbReference type="PANTHER" id="PTHR13932:SF1">
    <property type="entry name" value="OXYGEN-INDEPENDENT COPROPORPHYRINOGEN-III OXIDASE-LIKE PROTEIN HEMZ"/>
    <property type="match status" value="1"/>
</dbReference>
<dbReference type="PROSITE" id="PS51918">
    <property type="entry name" value="RADICAL_SAM"/>
    <property type="match status" value="1"/>
</dbReference>
<dbReference type="InterPro" id="IPR006638">
    <property type="entry name" value="Elp3/MiaA/NifB-like_rSAM"/>
</dbReference>
<accession>A0AAU7VNQ3</accession>
<dbReference type="SFLD" id="SFLDG01082">
    <property type="entry name" value="B12-binding_domain_containing"/>
    <property type="match status" value="1"/>
</dbReference>
<reference evidence="2" key="1">
    <citation type="journal article" date="2013" name="Extremophiles">
        <title>Proteinivorax tanatarense gen. nov., sp. nov., an anaerobic, haloalkaliphilic, proteolytic bacterium isolated from a decaying algal bloom, and proposal of Proteinivoraceae fam. nov.</title>
        <authorList>
            <person name="Kevbrin V."/>
            <person name="Boltyanskaya Y."/>
            <person name="Zhilina T."/>
            <person name="Kolganova T."/>
            <person name="Lavrentjeva E."/>
            <person name="Kuznetsov B."/>
        </authorList>
    </citation>
    <scope>NUCLEOTIDE SEQUENCE</scope>
    <source>
        <strain evidence="2">Z-910T</strain>
    </source>
</reference>
<dbReference type="InterPro" id="IPR058240">
    <property type="entry name" value="rSAM_sf"/>
</dbReference>
<dbReference type="GO" id="GO:0051989">
    <property type="term" value="F:coproporphyrinogen dehydrogenase activity"/>
    <property type="evidence" value="ECO:0007669"/>
    <property type="project" value="UniProtKB-EC"/>
</dbReference>
<dbReference type="InterPro" id="IPR007197">
    <property type="entry name" value="rSAM"/>
</dbReference>
<dbReference type="Pfam" id="PF04055">
    <property type="entry name" value="Radical_SAM"/>
    <property type="match status" value="1"/>
</dbReference>
<dbReference type="PANTHER" id="PTHR13932">
    <property type="entry name" value="COPROPORPHYRINIGEN III OXIDASE"/>
    <property type="match status" value="1"/>
</dbReference>
<protein>
    <submittedName>
        <fullName evidence="2">Coproporphyrinogen dehydrogenase HemZ</fullName>
        <ecNumber evidence="2">1.3.98.3</ecNumber>
    </submittedName>
</protein>